<comment type="similarity">
    <text evidence="1">Belongs to the filamin family.</text>
</comment>
<dbReference type="InterPro" id="IPR013783">
    <property type="entry name" value="Ig-like_fold"/>
</dbReference>
<dbReference type="PANTHER" id="PTHR38537:SF8">
    <property type="entry name" value="FILAMIN-A"/>
    <property type="match status" value="1"/>
</dbReference>
<dbReference type="OrthoDB" id="5334309at2759"/>
<dbReference type="Pfam" id="PF00630">
    <property type="entry name" value="Filamin"/>
    <property type="match status" value="2"/>
</dbReference>
<evidence type="ECO:0000313" key="4">
    <source>
        <dbReference type="EMBL" id="CAF4924103.1"/>
    </source>
</evidence>
<gene>
    <name evidence="4" type="ORF">PMACD_LOCUS13300</name>
</gene>
<dbReference type="InterPro" id="IPR017868">
    <property type="entry name" value="Filamin/ABP280_repeat-like"/>
</dbReference>
<accession>A0A821WBS3</accession>
<dbReference type="SUPFAM" id="SSF81296">
    <property type="entry name" value="E set domains"/>
    <property type="match status" value="2"/>
</dbReference>
<evidence type="ECO:0000256" key="2">
    <source>
        <dbReference type="ARBA" id="ARBA00022737"/>
    </source>
</evidence>
<comment type="caution">
    <text evidence="4">The sequence shown here is derived from an EMBL/GenBank/DDBJ whole genome shotgun (WGS) entry which is preliminary data.</text>
</comment>
<dbReference type="PANTHER" id="PTHR38537">
    <property type="entry name" value="JITTERBUG, ISOFORM N"/>
    <property type="match status" value="1"/>
</dbReference>
<dbReference type="EMBL" id="CAJOBZ010000061">
    <property type="protein sequence ID" value="CAF4924103.1"/>
    <property type="molecule type" value="Genomic_DNA"/>
</dbReference>
<dbReference type="Proteomes" id="UP000663880">
    <property type="component" value="Unassembled WGS sequence"/>
</dbReference>
<dbReference type="AlphaFoldDB" id="A0A821WBS3"/>
<keyword evidence="5" id="KW-1185">Reference proteome</keyword>
<dbReference type="SMART" id="SM00557">
    <property type="entry name" value="IG_FLMN"/>
    <property type="match status" value="2"/>
</dbReference>
<evidence type="ECO:0008006" key="6">
    <source>
        <dbReference type="Google" id="ProtNLM"/>
    </source>
</evidence>
<dbReference type="InterPro" id="IPR014756">
    <property type="entry name" value="Ig_E-set"/>
</dbReference>
<dbReference type="Gene3D" id="2.60.40.10">
    <property type="entry name" value="Immunoglobulins"/>
    <property type="match status" value="2"/>
</dbReference>
<dbReference type="GO" id="GO:0030036">
    <property type="term" value="P:actin cytoskeleton organization"/>
    <property type="evidence" value="ECO:0007669"/>
    <property type="project" value="InterPro"/>
</dbReference>
<dbReference type="PROSITE" id="PS50194">
    <property type="entry name" value="FILAMIN_REPEAT"/>
    <property type="match status" value="2"/>
</dbReference>
<feature type="repeat" description="Filamin" evidence="3">
    <location>
        <begin position="80"/>
        <end position="135"/>
    </location>
</feature>
<organism evidence="4 5">
    <name type="scientific">Pieris macdunnoughi</name>
    <dbReference type="NCBI Taxonomy" id="345717"/>
    <lineage>
        <taxon>Eukaryota</taxon>
        <taxon>Metazoa</taxon>
        <taxon>Ecdysozoa</taxon>
        <taxon>Arthropoda</taxon>
        <taxon>Hexapoda</taxon>
        <taxon>Insecta</taxon>
        <taxon>Pterygota</taxon>
        <taxon>Neoptera</taxon>
        <taxon>Endopterygota</taxon>
        <taxon>Lepidoptera</taxon>
        <taxon>Glossata</taxon>
        <taxon>Ditrysia</taxon>
        <taxon>Papilionoidea</taxon>
        <taxon>Pieridae</taxon>
        <taxon>Pierinae</taxon>
        <taxon>Pieris</taxon>
    </lineage>
</organism>
<dbReference type="FunFam" id="2.60.40.10:FF:000007">
    <property type="entry name" value="Filamin-B isoform C"/>
    <property type="match status" value="1"/>
</dbReference>
<evidence type="ECO:0000313" key="5">
    <source>
        <dbReference type="Proteomes" id="UP000663880"/>
    </source>
</evidence>
<evidence type="ECO:0000256" key="3">
    <source>
        <dbReference type="PROSITE-ProRule" id="PRU00087"/>
    </source>
</evidence>
<dbReference type="InterPro" id="IPR044801">
    <property type="entry name" value="Filamin"/>
</dbReference>
<dbReference type="GO" id="GO:0051015">
    <property type="term" value="F:actin filament binding"/>
    <property type="evidence" value="ECO:0007669"/>
    <property type="project" value="InterPro"/>
</dbReference>
<keyword evidence="2" id="KW-0677">Repeat</keyword>
<sequence>MALMELWNSLVGGNKESDWSEVASLYLHNRKKYFSVSEIDKEEVPIVFSEGHKISFNKTGLGLDYTPLNSITIFHIDTRKAEVKMPSGNVDQPVIEDNRDGTVSIKYEPREEGVHELYVKYNGEHVQGSPYKFHVDSIPSGYVTAYGAGLISGVSGEPSLFTISTKGAGSGGLSLAVEGPSKAEITCHDNKDGTVAVSFLPTAPGEYKVSVRFGDKHIKGSPFLAKLHVTTQISPQLPSQIWRVPEDGPLWNIKKVTN</sequence>
<evidence type="ECO:0000256" key="1">
    <source>
        <dbReference type="ARBA" id="ARBA00009238"/>
    </source>
</evidence>
<name>A0A821WBS3_9NEOP</name>
<feature type="repeat" description="Filamin" evidence="3">
    <location>
        <begin position="135"/>
        <end position="227"/>
    </location>
</feature>
<reference evidence="4" key="1">
    <citation type="submission" date="2021-02" db="EMBL/GenBank/DDBJ databases">
        <authorList>
            <person name="Steward A R."/>
        </authorList>
    </citation>
    <scope>NUCLEOTIDE SEQUENCE</scope>
</reference>
<protein>
    <recommendedName>
        <fullName evidence="6">Filamin</fullName>
    </recommendedName>
</protein>
<proteinExistence type="inferred from homology"/>
<dbReference type="InterPro" id="IPR001298">
    <property type="entry name" value="Filamin/ABP280_rpt"/>
</dbReference>